<reference evidence="1" key="1">
    <citation type="submission" date="2023-04" db="EMBL/GenBank/DDBJ databases">
        <title>Draft Genome sequencing of Naganishia species isolated from polar environments using Oxford Nanopore Technology.</title>
        <authorList>
            <person name="Leo P."/>
            <person name="Venkateswaran K."/>
        </authorList>
    </citation>
    <scope>NUCLEOTIDE SEQUENCE</scope>
    <source>
        <strain evidence="1">MNA-CCFEE 5261</strain>
    </source>
</reference>
<proteinExistence type="predicted"/>
<evidence type="ECO:0000313" key="1">
    <source>
        <dbReference type="EMBL" id="KAJ9094312.1"/>
    </source>
</evidence>
<protein>
    <submittedName>
        <fullName evidence="1">Uncharacterized protein</fullName>
    </submittedName>
</protein>
<comment type="caution">
    <text evidence="1">The sequence shown here is derived from an EMBL/GenBank/DDBJ whole genome shotgun (WGS) entry which is preliminary data.</text>
</comment>
<evidence type="ECO:0000313" key="2">
    <source>
        <dbReference type="Proteomes" id="UP001241377"/>
    </source>
</evidence>
<dbReference type="Proteomes" id="UP001241377">
    <property type="component" value="Unassembled WGS sequence"/>
</dbReference>
<gene>
    <name evidence="1" type="ORF">QFC19_007997</name>
</gene>
<dbReference type="EMBL" id="JASBWR010000113">
    <property type="protein sequence ID" value="KAJ9094312.1"/>
    <property type="molecule type" value="Genomic_DNA"/>
</dbReference>
<accession>A0ACC2V4X6</accession>
<sequence length="2066" mass="229116">MSRNTRGTRDTARQPATRARVAPASRTVATRTTRKATQQEAEAGGDTAVNTVAKDARKGLVEDGLRNETKRATASTSVTKTKPAVSRTVAKKPISGETEAQDKSNEREGTSRNATRKKPTTSSSLTTTIKQSTSRVVRPSTVPIVEDALSLTKDFQAILRSSIPATPASEQVSSTPCAPRSTEENELDVLGRYLSRSLRIADNQGANRKSMTKPSNRDLPLGRTTAKGKETASQILLDTQKDASDGPSQGSERFIAEKKHEINLAKHVINAGLRTLLNVYHSGYRKAATIPSASSTPGGQKTTWTDEDVMKTVNACWQAFKTIDRLQPETETSIQTMNKNILDGQNADDKLGKEDASVSKVVPGDEASIHHETPQGKKTTTLQMERMRVVLISRCWMLGLYTKSLDILAESQRRVLDMYEHEASRPTSGTMSNDPRSTGKEKPSDGRSRNAKVPERTRKLVVAKTQGPQPLLDGWIELLDLPLPLSTNVNSPESADDAVKKELMQRVKTMDPDLKSVLMGRLIAAWISVSGLCLVGTDAERYISSEAERPLIILYSKVFLAYLERSWNTCQSGKISILALAMDAPETAITQHIFQVCVIFNKAEASLPQLRPFIPLQMLKASILAICAGEDIEGDRKPLITYGKLWLTLRVIAERCITGAANESLALRRLDKTVREVVQSFQESHTQATQEKGMSGEEWLALLELWQDLGRSLNDLDIVEEASRLLQATNSGRKEVNLAAQDLEKKMSSLTLGREEVCTRIVKITATFTHLAALLETVPNTLKALVALQAMPKHLQDFLDTYGLLDGEPYTEAVVKITRAIRSIQHRLQKVAMNDDSPEDSEVQGWDAAMKEWLSSLISCISCVLINKSTMPVPAIPFIEGSVNIAKKMLDSPKARADLKPETLQLLDELTLQLSKRLQLLATCHIKKGDKMNGLAVYLECIAAQPNPIIKETVRSAGNLSPLEVINASSPIAVVLNRLASFLQSEALFFNNSWSQVQEYLDAPTLANGYGGVSLEYILDTLAQASHRMEVSALMANICNSLITIYTSEDYPIRRLRVQIRLMEIVVDTGVGDWDFSKAESLLAGSSEIAENSLGNDQNLVKYKSQLTAQGHLHIAQAVCHAPRISSETPLIVLDNPLKLDLQLESLYNNLGMFSHGIQRIEVLRLRRGIQRQAPQLKGAYYVTTSKLAMEYTRLGKHARAGAMFSRIQEAMQKTEVRRSLSDKDISAITASVYQKEQARQQCQQLEEKKGSSTTAKIRNKSSAMSLAATANTLLSEIAMLKNDIASATRFGAVAFRLWNAAVENLARVAVKRTSNRKSQLIVDDPFSASTTKVDPQDVKALDEQISKRTMAHQTSEIRMAQIHLTKGSAKQSEAYAAQAYDLAKQLKSSTWIAITSCMLAAVHIKMNSLEKALEHLTEAKDILEEKNSPESAVCALWLNRLYMKNLQEEEAEEAFHSLMAIIGNVEKSLLEVGSVASTPIKQLTRIKIDQAVSMDDDLALSTIHKQGVRQRVLDHFKTDLFLNSLTESSKLACSVTPMHCVDYGGSKLLGISMPVGAYTLKEAESKTPQSMSTMVSVLTDAETQTGNVEDVREAVMSLALLKIYQSSLGQNLSHLTFETVQLLDSSCALTLNREMLEVIDAKRFGKANEMIWPSISVQHNGSACMNDRQKSPSDSVVFSNSWESVEDQDKQQTFLQAQWDRFTKSDVNACKSLTEQLPDGWCVVTINLTDDQNTLFISRQQAAREPIVFAVALNRQSKKEEDEDGFTFETAIGELRDIIQSSDDTARNAKHIDSREGRLEWWNTRKALDKRLESLLKEIEFSWLGAFKTILNRVDGRSPASLSTFRTALEKLFRNALASQDRTKVLHQIRLEETIIECFSTLSSKSDEQELEDLVYYILDLYQYNGIPVAVAELETEQLVLDVQSALATFESDRRTESVSPQPEEHIFLILDRHVQEIPWESIPILRGRAISRIPSARFLVDRLETQELRTNAEDGTAHKKSIDAGNTSFILNAGGDLKQTQERFGGWLGDMTKARGWKGIIDRHPTELELGAMLERSELLLYVG</sequence>
<organism evidence="1 2">
    <name type="scientific">Naganishia cerealis</name>
    <dbReference type="NCBI Taxonomy" id="610337"/>
    <lineage>
        <taxon>Eukaryota</taxon>
        <taxon>Fungi</taxon>
        <taxon>Dikarya</taxon>
        <taxon>Basidiomycota</taxon>
        <taxon>Agaricomycotina</taxon>
        <taxon>Tremellomycetes</taxon>
        <taxon>Filobasidiales</taxon>
        <taxon>Filobasidiaceae</taxon>
        <taxon>Naganishia</taxon>
    </lineage>
</organism>
<name>A0ACC2V4X6_9TREE</name>
<keyword evidence="2" id="KW-1185">Reference proteome</keyword>